<feature type="region of interest" description="Disordered" evidence="1">
    <location>
        <begin position="787"/>
        <end position="809"/>
    </location>
</feature>
<reference evidence="3 4" key="1">
    <citation type="submission" date="2006-06" db="EMBL/GenBank/DDBJ databases">
        <authorList>
            <person name="Moran M.A."/>
            <person name="Ferriera S."/>
            <person name="Johnson J."/>
            <person name="Kravitz S."/>
            <person name="Beeson K."/>
            <person name="Sutton G."/>
            <person name="Rogers Y.-H."/>
            <person name="Friedman R."/>
            <person name="Frazier M."/>
            <person name="Venter J.C."/>
        </authorList>
    </citation>
    <scope>NUCLEOTIDE SEQUENCE [LARGE SCALE GENOMIC DNA]</scope>
    <source>
        <strain evidence="3 4">E-37</strain>
    </source>
</reference>
<dbReference type="PROSITE" id="PS51208">
    <property type="entry name" value="AUTOTRANSPORTER"/>
    <property type="match status" value="1"/>
</dbReference>
<feature type="compositionally biased region" description="Low complexity" evidence="1">
    <location>
        <begin position="787"/>
        <end position="800"/>
    </location>
</feature>
<evidence type="ECO:0000256" key="1">
    <source>
        <dbReference type="SAM" id="MobiDB-lite"/>
    </source>
</evidence>
<dbReference type="InterPro" id="IPR005546">
    <property type="entry name" value="Autotransporte_beta"/>
</dbReference>
<evidence type="ECO:0000313" key="3">
    <source>
        <dbReference type="EMBL" id="EBA05645.1"/>
    </source>
</evidence>
<proteinExistence type="predicted"/>
<name>A3KB19_SAGS3</name>
<dbReference type="InterPro" id="IPR036709">
    <property type="entry name" value="Autotransporte_beta_dom_sf"/>
</dbReference>
<sequence>MDGAAVSNGLSFVDGGGTLAVQAGASYTATGGPVNVGFDAGNTGSGTLSVADTGSVIGNIFVHNAGTVDINGTSGDATTEVTGALVLFATATGNSTVAGDIGGAVTVNAGTLTVDGVSEFQSSLDVNAGSLVVSADLGVTGAAEASGGDVTVDAGATLTTATLTMSGDGALTLNGDLDGDLNITDTNNTVAVTHALNTPGGVTGTVTQNNANSTITTGDAGNTQFGTLVNTLGTVTVNTGTLQLNNASSNAGTMNVNSGTAVILNTADFTNTGTFDLNGQMGNVSLADTFTNDGGVVTLANNLAAQYVQTGAGAQTTIDGNTLVGTGTTGATMAINAGALTIDAGQTLTYGALTLADGATMTVNGSMAALTDTTTNINGAATYNDGSALNDNGSINIGATGSVTFNTGGTGIVFDADQDNNAVGTITSDGAITVNGTGNVSFGTDGDDNFTNQGSATVALLNTSSVSDIDVLTNSSTANGATAGTTAIFLASGTSLGFTTLDSSAGTIVSAGTLDGDVNLTGTAGLDLNDGTITGTLDNQSGTAITLDGTITGAFTQQGAGTQTTVDGTSSFGSTVDVDSGTLTVDADTTVTGATTVDDATLTVNAGDTLTATGNVLAGGSGGAGTVVVDGTIDGDVTAQNTATVTVNGSVDGNLQTQNTASFDINGTSGAAPAEVTGNVTQAGTSALNTLAGDIAGFLQQTGAGTITVDGDAIVTGLVNIDAGTLTVAGGATLDATGAGVDVAAGAFGNVNATGEIDGSTTNAGTFQNDGTMDGVTNSGGFTNTGTTAGVTNSGTFTNNGGTGTVGNSGTFDNNGSTLAFSNTGTLTTSGTITGDLDQTAGSTTADGNATVTGELDIDGGTLTVDPGIVLSAGSADIEDAGGVTVGAGSTLQTTTGTLANDDQIAVGAGGNLIAATTLTNESNGTITFANGGTLSAGGAGQGTITNEGQIVVNAGTVTATGNDNFVASGMGTGLQILGGHLDLGTGTVTDTGTGTLTAVTLTADASGGAMLTTGGVTFDEAEIELNANASGDATVTGPVTVGGTGFFDLNSAGGSTATITGDVIQQAGSTATSTLAGTLGGILDINGGTVTVDGTGGGGTSVVTGALTVDGGTLNVNANTDAAAGTTVGATGTVSNTATFATNVTNAGGFTNDGTVSGGVGNSGTLDNNGTVTGNVTNTGTLTDSGSIGGSLTQTAGSTTVDGNATVTGLFDMNGGTLAIDPGFTFAVGSADIEDAGGVTLGAGSTLQTTSGALDNDDQVAIGNGGTLLSFAALSNETNGVMDFLGATGALTAGAGSDITNTGRFNINSAVGQTVTLTTSGAGTFTNTGLIDMVDGETADRLVINGDAVLNGIIGMDVNVSGALVGTSPADTADQVNVTGTASGAPTLAFSNVNGVFSNVAVPIDLITAANTGGVSATQTGLPTNGAFIYNLQNTGTAVQLTATPNLAFGGVASGVAATQSLISTVVNRPSSALVTPLVAPGDDPCAIGSWSRITGGKASAGLSTSAASLPGSLSNQIDLRYRGIQVGLDRSCSGGYYNGWDLAYGAMLGTNGGDTSLPVNFGGTVTTLSTEFDQTFGGFYLSAAKGQWFGDLSIRADKTTYSIQESNSFANGGLGINTQDFDSRGKTVSGSLSYSHTLNEQLGLRLVPTAGFSFSHIESDSIAIENDPSTAADNATLQIGDIDQRIGYLGATLARTQVAESGTAATTYFVTGTYFNDFGDDLESTFTVDSNGSSQVLTSETLGGFGELSFGFNYTAILDAGSAVPARQVDASLRADTRFSDNLDSWGLTAQVRLQF</sequence>
<keyword evidence="4" id="KW-1185">Reference proteome</keyword>
<protein>
    <submittedName>
        <fullName evidence="3">Outer membrane autotransporter barrel</fullName>
    </submittedName>
</protein>
<dbReference type="InterPro" id="IPR011050">
    <property type="entry name" value="Pectin_lyase_fold/virulence"/>
</dbReference>
<organism evidence="3 4">
    <name type="scientific">Sagittula stellata (strain ATCC 700073 / DSM 11524 / E-37)</name>
    <dbReference type="NCBI Taxonomy" id="388399"/>
    <lineage>
        <taxon>Bacteria</taxon>
        <taxon>Pseudomonadati</taxon>
        <taxon>Pseudomonadota</taxon>
        <taxon>Alphaproteobacteria</taxon>
        <taxon>Rhodobacterales</taxon>
        <taxon>Roseobacteraceae</taxon>
        <taxon>Sagittula</taxon>
    </lineage>
</organism>
<evidence type="ECO:0000259" key="2">
    <source>
        <dbReference type="PROSITE" id="PS51208"/>
    </source>
</evidence>
<dbReference type="SUPFAM" id="SSF51126">
    <property type="entry name" value="Pectin lyase-like"/>
    <property type="match status" value="1"/>
</dbReference>
<evidence type="ECO:0000313" key="4">
    <source>
        <dbReference type="Proteomes" id="UP000005713"/>
    </source>
</evidence>
<dbReference type="EMBL" id="AAYA01000028">
    <property type="protein sequence ID" value="EBA05645.1"/>
    <property type="molecule type" value="Genomic_DNA"/>
</dbReference>
<accession>A3KB19</accession>
<gene>
    <name evidence="3" type="ORF">SSE37_03445</name>
</gene>
<dbReference type="SUPFAM" id="SSF103515">
    <property type="entry name" value="Autotransporter"/>
    <property type="match status" value="1"/>
</dbReference>
<feature type="domain" description="Autotransporter" evidence="2">
    <location>
        <begin position="1484"/>
        <end position="1798"/>
    </location>
</feature>
<comment type="caution">
    <text evidence="3">The sequence shown here is derived from an EMBL/GenBank/DDBJ whole genome shotgun (WGS) entry which is preliminary data.</text>
</comment>
<dbReference type="Proteomes" id="UP000005713">
    <property type="component" value="Unassembled WGS sequence"/>
</dbReference>